<organism evidence="2 3">
    <name type="scientific">Morella rubra</name>
    <name type="common">Chinese bayberry</name>
    <dbReference type="NCBI Taxonomy" id="262757"/>
    <lineage>
        <taxon>Eukaryota</taxon>
        <taxon>Viridiplantae</taxon>
        <taxon>Streptophyta</taxon>
        <taxon>Embryophyta</taxon>
        <taxon>Tracheophyta</taxon>
        <taxon>Spermatophyta</taxon>
        <taxon>Magnoliopsida</taxon>
        <taxon>eudicotyledons</taxon>
        <taxon>Gunneridae</taxon>
        <taxon>Pentapetalae</taxon>
        <taxon>rosids</taxon>
        <taxon>fabids</taxon>
        <taxon>Fagales</taxon>
        <taxon>Myricaceae</taxon>
        <taxon>Morella</taxon>
    </lineage>
</organism>
<evidence type="ECO:0000313" key="2">
    <source>
        <dbReference type="EMBL" id="KAB1212398.1"/>
    </source>
</evidence>
<evidence type="ECO:0000313" key="3">
    <source>
        <dbReference type="Proteomes" id="UP000516437"/>
    </source>
</evidence>
<reference evidence="2 3" key="1">
    <citation type="journal article" date="2019" name="Plant Biotechnol. J.">
        <title>The red bayberry genome and genetic basis of sex determination.</title>
        <authorList>
            <person name="Jia H.M."/>
            <person name="Jia H.J."/>
            <person name="Cai Q.L."/>
            <person name="Wang Y."/>
            <person name="Zhao H.B."/>
            <person name="Yang W.F."/>
            <person name="Wang G.Y."/>
            <person name="Li Y.H."/>
            <person name="Zhan D.L."/>
            <person name="Shen Y.T."/>
            <person name="Niu Q.F."/>
            <person name="Chang L."/>
            <person name="Qiu J."/>
            <person name="Zhao L."/>
            <person name="Xie H.B."/>
            <person name="Fu W.Y."/>
            <person name="Jin J."/>
            <person name="Li X.W."/>
            <person name="Jiao Y."/>
            <person name="Zhou C.C."/>
            <person name="Tu T."/>
            <person name="Chai C.Y."/>
            <person name="Gao J.L."/>
            <person name="Fan L.J."/>
            <person name="van de Weg E."/>
            <person name="Wang J.Y."/>
            <person name="Gao Z.S."/>
        </authorList>
    </citation>
    <scope>NUCLEOTIDE SEQUENCE [LARGE SCALE GENOMIC DNA]</scope>
    <source>
        <tissue evidence="2">Leaves</tissue>
    </source>
</reference>
<evidence type="ECO:0000256" key="1">
    <source>
        <dbReference type="SAM" id="MobiDB-lite"/>
    </source>
</evidence>
<feature type="region of interest" description="Disordered" evidence="1">
    <location>
        <begin position="17"/>
        <end position="37"/>
    </location>
</feature>
<name>A0A6A1VKQ0_9ROSI</name>
<keyword evidence="3" id="KW-1185">Reference proteome</keyword>
<dbReference type="Proteomes" id="UP000516437">
    <property type="component" value="Chromosome 5"/>
</dbReference>
<comment type="caution">
    <text evidence="2">The sequence shown here is derived from an EMBL/GenBank/DDBJ whole genome shotgun (WGS) entry which is preliminary data.</text>
</comment>
<proteinExistence type="predicted"/>
<protein>
    <submittedName>
        <fullName evidence="2">Uncharacterized protein</fullName>
    </submittedName>
</protein>
<dbReference type="EMBL" id="RXIC02000023">
    <property type="protein sequence ID" value="KAB1212398.1"/>
    <property type="molecule type" value="Genomic_DNA"/>
</dbReference>
<dbReference type="AlphaFoldDB" id="A0A6A1VKQ0"/>
<accession>A0A6A1VKQ0</accession>
<sequence>MSNHRDKLVSPVCAAPMSAASSNGKGARRFQPTIPKTPSGKQFRFRPILMERAVNIADFEELVADVARGSTSWDITVRGVRVTINPNEIATFLHLPRSENYQGVPEDTATNFDGVYQAPTGLNGPSTDDSICHKDLLPFF</sequence>
<gene>
    <name evidence="2" type="ORF">CJ030_MR5G020695</name>
</gene>